<feature type="coiled-coil region" evidence="1">
    <location>
        <begin position="113"/>
        <end position="140"/>
    </location>
</feature>
<evidence type="ECO:0000256" key="1">
    <source>
        <dbReference type="SAM" id="Coils"/>
    </source>
</evidence>
<reference evidence="2" key="1">
    <citation type="submission" date="2020-05" db="EMBL/GenBank/DDBJ databases">
        <authorList>
            <person name="Chiriac C."/>
            <person name="Salcher M."/>
            <person name="Ghai R."/>
            <person name="Kavagutti S V."/>
        </authorList>
    </citation>
    <scope>NUCLEOTIDE SEQUENCE</scope>
</reference>
<keyword evidence="1" id="KW-0175">Coiled coil</keyword>
<accession>A0A6J7X115</accession>
<evidence type="ECO:0000313" key="2">
    <source>
        <dbReference type="EMBL" id="CAB5223893.1"/>
    </source>
</evidence>
<organism evidence="2">
    <name type="scientific">uncultured Caudovirales phage</name>
    <dbReference type="NCBI Taxonomy" id="2100421"/>
    <lineage>
        <taxon>Viruses</taxon>
        <taxon>Duplodnaviria</taxon>
        <taxon>Heunggongvirae</taxon>
        <taxon>Uroviricota</taxon>
        <taxon>Caudoviricetes</taxon>
        <taxon>Peduoviridae</taxon>
        <taxon>Maltschvirus</taxon>
        <taxon>Maltschvirus maltsch</taxon>
    </lineage>
</organism>
<gene>
    <name evidence="2" type="ORF">UFOVP387_16</name>
</gene>
<sequence>MNVINEIKTLLGMEVKLAQMKLKDGVTILEADAFEMENAVFIVNGEERIPLPVGEYELEDGMILVVAVEGVIAEIKEPVAEVEEAPEAEVEVEVEAQAEAVATPKRIVESVSKEMFFAEIEKLRTEIAELKSVKEVVKEELSSEVVVEPLTHSPEVKNEVKLNKFSSNRQLTTQDIVMSKLFN</sequence>
<dbReference type="EMBL" id="LR798326">
    <property type="protein sequence ID" value="CAB5223893.1"/>
    <property type="molecule type" value="Genomic_DNA"/>
</dbReference>
<protein>
    <submittedName>
        <fullName evidence="2">Uncharacterized protein</fullName>
    </submittedName>
</protein>
<name>A0A6J7X115_9CAUD</name>
<proteinExistence type="predicted"/>